<evidence type="ECO:0000313" key="3">
    <source>
        <dbReference type="Proteomes" id="UP000568380"/>
    </source>
</evidence>
<gene>
    <name evidence="2" type="ORF">HNR40_006995</name>
</gene>
<reference evidence="2 3" key="1">
    <citation type="submission" date="2020-08" db="EMBL/GenBank/DDBJ databases">
        <title>Genomic Encyclopedia of Type Strains, Phase IV (KMG-IV): sequencing the most valuable type-strain genomes for metagenomic binning, comparative biology and taxonomic classification.</title>
        <authorList>
            <person name="Goeker M."/>
        </authorList>
    </citation>
    <scope>NUCLEOTIDE SEQUENCE [LARGE SCALE GENOMIC DNA]</scope>
    <source>
        <strain evidence="2 3">DSM 45385</strain>
    </source>
</reference>
<dbReference type="Proteomes" id="UP000568380">
    <property type="component" value="Unassembled WGS sequence"/>
</dbReference>
<evidence type="ECO:0000256" key="1">
    <source>
        <dbReference type="SAM" id="Coils"/>
    </source>
</evidence>
<feature type="coiled-coil region" evidence="1">
    <location>
        <begin position="256"/>
        <end position="307"/>
    </location>
</feature>
<protein>
    <submittedName>
        <fullName evidence="2">Uncharacterized protein (DUF885 family)</fullName>
    </submittedName>
</protein>
<dbReference type="EMBL" id="JACHIN010000010">
    <property type="protein sequence ID" value="MBB5081500.1"/>
    <property type="molecule type" value="Genomic_DNA"/>
</dbReference>
<sequence length="535" mass="59343">MSATELSNLADRHWAFVLDRDPLVRLRRGLPVERLPDLGPGEAGARAGHARDLLAHLDALSAEGADPDTAGFLRAEAEREIAAERHYWLVHPVTPYRCEFALYEEMVFRRHPFGTAGDVERYLTLLSSYARLVSSAAVKVAGQTARGIRVARPALAGTVGMLTALRDGGPAALRPGPGRSAALGAADRGRLDDGAERLLRDELLPAFDRLLAFFDADYHQAAPREVGWVRYAGGEEAYREFVRIETTLDTTPEALYDQGLAEIEKLTERMNDLQAGMDLPGGNGDHLARLRRDRRLYARSAADLEDRFRACVQRLDPALEPSMTYGYYEEPTAERPRGVYHYNGSQLADRPIVNAAALIYHELMPGHHLQVTRQAAETALPEVRREAQLTAYVEGWAEYASDLCWEMGMYTDPWDAYGSLYQQRMTAQRLVLDTALNLGRWGLERGRDLLRAGTILSEGQIASETLRYATDIPAQALAYRTGHLAIAEMRRHAETSLGSGFDVSDFHEVVLGAGALPLTVLRARVERWITASRPA</sequence>
<dbReference type="RefSeq" id="WP_184968872.1">
    <property type="nucleotide sequence ID" value="NZ_JACHIN010000010.1"/>
</dbReference>
<keyword evidence="1" id="KW-0175">Coiled coil</keyword>
<evidence type="ECO:0000313" key="2">
    <source>
        <dbReference type="EMBL" id="MBB5081500.1"/>
    </source>
</evidence>
<dbReference type="PANTHER" id="PTHR33361:SF16">
    <property type="entry name" value="DUF885 DOMAIN-CONTAINING PROTEIN"/>
    <property type="match status" value="1"/>
</dbReference>
<dbReference type="InterPro" id="IPR010281">
    <property type="entry name" value="DUF885"/>
</dbReference>
<proteinExistence type="predicted"/>
<dbReference type="AlphaFoldDB" id="A0A7W8AA82"/>
<keyword evidence="3" id="KW-1185">Reference proteome</keyword>
<dbReference type="Pfam" id="PF05960">
    <property type="entry name" value="DUF885"/>
    <property type="match status" value="1"/>
</dbReference>
<accession>A0A7W8AA82</accession>
<dbReference type="PANTHER" id="PTHR33361">
    <property type="entry name" value="GLR0591 PROTEIN"/>
    <property type="match status" value="1"/>
</dbReference>
<comment type="caution">
    <text evidence="2">The sequence shown here is derived from an EMBL/GenBank/DDBJ whole genome shotgun (WGS) entry which is preliminary data.</text>
</comment>
<name>A0A7W8AA82_9ACTN</name>
<organism evidence="2 3">
    <name type="scientific">Nonomuraea endophytica</name>
    <dbReference type="NCBI Taxonomy" id="714136"/>
    <lineage>
        <taxon>Bacteria</taxon>
        <taxon>Bacillati</taxon>
        <taxon>Actinomycetota</taxon>
        <taxon>Actinomycetes</taxon>
        <taxon>Streptosporangiales</taxon>
        <taxon>Streptosporangiaceae</taxon>
        <taxon>Nonomuraea</taxon>
    </lineage>
</organism>